<gene>
    <name evidence="2" type="ORF">LZZ85_15990</name>
</gene>
<comment type="caution">
    <text evidence="2">The sequence shown here is derived from an EMBL/GenBank/DDBJ whole genome shotgun (WGS) entry which is preliminary data.</text>
</comment>
<evidence type="ECO:0000256" key="1">
    <source>
        <dbReference type="SAM" id="SignalP"/>
    </source>
</evidence>
<proteinExistence type="predicted"/>
<name>A0ABS9KTY3_9BACT</name>
<keyword evidence="3" id="KW-1185">Reference proteome</keyword>
<dbReference type="Proteomes" id="UP001165367">
    <property type="component" value="Unassembled WGS sequence"/>
</dbReference>
<accession>A0ABS9KTY3</accession>
<feature type="chain" id="PRO_5047059573" evidence="1">
    <location>
        <begin position="21"/>
        <end position="53"/>
    </location>
</feature>
<keyword evidence="1" id="KW-0732">Signal</keyword>
<evidence type="ECO:0000313" key="2">
    <source>
        <dbReference type="EMBL" id="MCG2615802.1"/>
    </source>
</evidence>
<protein>
    <submittedName>
        <fullName evidence="2">Uncharacterized protein</fullName>
    </submittedName>
</protein>
<dbReference type="RefSeq" id="WP_237873974.1">
    <property type="nucleotide sequence ID" value="NZ_JAKLTR010000010.1"/>
</dbReference>
<reference evidence="2" key="1">
    <citation type="submission" date="2022-01" db="EMBL/GenBank/DDBJ databases">
        <authorList>
            <person name="Jo J.-H."/>
            <person name="Im W.-T."/>
        </authorList>
    </citation>
    <scope>NUCLEOTIDE SEQUENCE</scope>
    <source>
        <strain evidence="2">NA20</strain>
    </source>
</reference>
<organism evidence="2 3">
    <name type="scientific">Terrimonas ginsenosidimutans</name>
    <dbReference type="NCBI Taxonomy" id="2908004"/>
    <lineage>
        <taxon>Bacteria</taxon>
        <taxon>Pseudomonadati</taxon>
        <taxon>Bacteroidota</taxon>
        <taxon>Chitinophagia</taxon>
        <taxon>Chitinophagales</taxon>
        <taxon>Chitinophagaceae</taxon>
        <taxon>Terrimonas</taxon>
    </lineage>
</organism>
<dbReference type="EMBL" id="JAKLTR010000010">
    <property type="protein sequence ID" value="MCG2615802.1"/>
    <property type="molecule type" value="Genomic_DNA"/>
</dbReference>
<sequence length="53" mass="5436">MRKLPVMFSLLLLCASGIIAQQRQITGKVPDKAGSSISGTTITIKGTSSGTTA</sequence>
<evidence type="ECO:0000313" key="3">
    <source>
        <dbReference type="Proteomes" id="UP001165367"/>
    </source>
</evidence>
<feature type="signal peptide" evidence="1">
    <location>
        <begin position="1"/>
        <end position="20"/>
    </location>
</feature>